<dbReference type="AlphaFoldDB" id="A0AA44QC97"/>
<dbReference type="InterPro" id="IPR050625">
    <property type="entry name" value="ParA/MinD_ATPase"/>
</dbReference>
<dbReference type="EMBL" id="NVBO01000049">
    <property type="protein sequence ID" value="PFS04246.1"/>
    <property type="molecule type" value="Genomic_DNA"/>
</dbReference>
<keyword evidence="2" id="KW-0067">ATP-binding</keyword>
<dbReference type="Pfam" id="PF13614">
    <property type="entry name" value="AAA_31"/>
    <property type="match status" value="1"/>
</dbReference>
<evidence type="ECO:0000256" key="2">
    <source>
        <dbReference type="ARBA" id="ARBA00022840"/>
    </source>
</evidence>
<protein>
    <recommendedName>
        <fullName evidence="3">AAA domain-containing protein</fullName>
    </recommendedName>
</protein>
<name>A0AA44QC97_BACCE</name>
<comment type="caution">
    <text evidence="4">The sequence shown here is derived from an EMBL/GenBank/DDBJ whole genome shotgun (WGS) entry which is preliminary data.</text>
</comment>
<evidence type="ECO:0000313" key="4">
    <source>
        <dbReference type="EMBL" id="PFS04246.1"/>
    </source>
</evidence>
<evidence type="ECO:0000259" key="3">
    <source>
        <dbReference type="Pfam" id="PF13614"/>
    </source>
</evidence>
<dbReference type="RefSeq" id="WP_098523045.1">
    <property type="nucleotide sequence ID" value="NZ_NUYJ01000045.1"/>
</dbReference>
<sequence>MEKLLKLLIVANDGEIASGFHKKFENEEIQVQHILHASVRTELSRYNPDIIILVQQHSEGVSYHTNLVSQIREVVPNVHLIFICETREYDLLKEMIRLDVHDYYQIPGEEGLIAKVIDQLIKKQRLMQDAEVTKTFLQKERGKVIAFFSGKGGSGKTLLSTNFAQTLKFESTADVLFIDLNLQYGGAESFLGMQQNRAVTDLDAVINELNEQHIRNIVQIEEKSGLNVLLSPCDAEKEEWLAEDFTSKLLRVCRKSYDFVVVDLPSNMNVHTFAALAEADTIYYILTLDTPSIKMYKRVEELLQRLGLQIEDRVKFVTNGMGRDRELNVQDVKNILPSKSIVEVRRDFKGVQAAINQEQPLRQSESKKRLLPIAKDIRKWVLASIN</sequence>
<reference evidence="4 5" key="1">
    <citation type="submission" date="2017-09" db="EMBL/GenBank/DDBJ databases">
        <title>Large-scale bioinformatics analysis of Bacillus genomes uncovers conserved roles of natural products in bacterial physiology.</title>
        <authorList>
            <consortium name="Agbiome Team Llc"/>
            <person name="Bleich R.M."/>
            <person name="Grubbs K.J."/>
            <person name="Santa Maria K.C."/>
            <person name="Allen S.E."/>
            <person name="Farag S."/>
            <person name="Shank E.A."/>
            <person name="Bowers A."/>
        </authorList>
    </citation>
    <scope>NUCLEOTIDE SEQUENCE [LARGE SCALE GENOMIC DNA]</scope>
    <source>
        <strain evidence="4 5">AFS067272</strain>
    </source>
</reference>
<keyword evidence="1" id="KW-0547">Nucleotide-binding</keyword>
<dbReference type="GO" id="GO:0009898">
    <property type="term" value="C:cytoplasmic side of plasma membrane"/>
    <property type="evidence" value="ECO:0007669"/>
    <property type="project" value="TreeGrafter"/>
</dbReference>
<dbReference type="Gene3D" id="3.40.50.300">
    <property type="entry name" value="P-loop containing nucleotide triphosphate hydrolases"/>
    <property type="match status" value="1"/>
</dbReference>
<dbReference type="InterPro" id="IPR025669">
    <property type="entry name" value="AAA_dom"/>
</dbReference>
<dbReference type="PANTHER" id="PTHR43384:SF6">
    <property type="entry name" value="SEPTUM SITE-DETERMINING PROTEIN MIND HOMOLOG, CHLOROPLASTIC"/>
    <property type="match status" value="1"/>
</dbReference>
<dbReference type="GO" id="GO:0005829">
    <property type="term" value="C:cytosol"/>
    <property type="evidence" value="ECO:0007669"/>
    <property type="project" value="TreeGrafter"/>
</dbReference>
<dbReference type="GO" id="GO:0005524">
    <property type="term" value="F:ATP binding"/>
    <property type="evidence" value="ECO:0007669"/>
    <property type="project" value="UniProtKB-KW"/>
</dbReference>
<organism evidence="4 5">
    <name type="scientific">Bacillus cereus</name>
    <dbReference type="NCBI Taxonomy" id="1396"/>
    <lineage>
        <taxon>Bacteria</taxon>
        <taxon>Bacillati</taxon>
        <taxon>Bacillota</taxon>
        <taxon>Bacilli</taxon>
        <taxon>Bacillales</taxon>
        <taxon>Bacillaceae</taxon>
        <taxon>Bacillus</taxon>
        <taxon>Bacillus cereus group</taxon>
    </lineage>
</organism>
<dbReference type="GO" id="GO:0051782">
    <property type="term" value="P:negative regulation of cell division"/>
    <property type="evidence" value="ECO:0007669"/>
    <property type="project" value="TreeGrafter"/>
</dbReference>
<dbReference type="InterPro" id="IPR027417">
    <property type="entry name" value="P-loop_NTPase"/>
</dbReference>
<feature type="domain" description="AAA" evidence="3">
    <location>
        <begin position="143"/>
        <end position="287"/>
    </location>
</feature>
<dbReference type="PANTHER" id="PTHR43384">
    <property type="entry name" value="SEPTUM SITE-DETERMINING PROTEIN MIND HOMOLOG, CHLOROPLASTIC-RELATED"/>
    <property type="match status" value="1"/>
</dbReference>
<dbReference type="SUPFAM" id="SSF52540">
    <property type="entry name" value="P-loop containing nucleoside triphosphate hydrolases"/>
    <property type="match status" value="1"/>
</dbReference>
<evidence type="ECO:0000313" key="5">
    <source>
        <dbReference type="Proteomes" id="UP000226357"/>
    </source>
</evidence>
<dbReference type="Proteomes" id="UP000226357">
    <property type="component" value="Unassembled WGS sequence"/>
</dbReference>
<evidence type="ECO:0000256" key="1">
    <source>
        <dbReference type="ARBA" id="ARBA00022741"/>
    </source>
</evidence>
<gene>
    <name evidence="4" type="ORF">COK38_07005</name>
</gene>
<dbReference type="Gene3D" id="3.40.50.2300">
    <property type="match status" value="1"/>
</dbReference>
<dbReference type="GO" id="GO:0016887">
    <property type="term" value="F:ATP hydrolysis activity"/>
    <property type="evidence" value="ECO:0007669"/>
    <property type="project" value="TreeGrafter"/>
</dbReference>
<accession>A0AA44QC97</accession>
<proteinExistence type="predicted"/>